<proteinExistence type="predicted"/>
<organism evidence="2 3">
    <name type="scientific">Symbiodinium necroappetens</name>
    <dbReference type="NCBI Taxonomy" id="1628268"/>
    <lineage>
        <taxon>Eukaryota</taxon>
        <taxon>Sar</taxon>
        <taxon>Alveolata</taxon>
        <taxon>Dinophyceae</taxon>
        <taxon>Suessiales</taxon>
        <taxon>Symbiodiniaceae</taxon>
        <taxon>Symbiodinium</taxon>
    </lineage>
</organism>
<dbReference type="OrthoDB" id="421093at2759"/>
<protein>
    <submittedName>
        <fullName evidence="2">Mpped2 protein</fullName>
    </submittedName>
</protein>
<dbReference type="Pfam" id="PF00149">
    <property type="entry name" value="Metallophos"/>
    <property type="match status" value="1"/>
</dbReference>
<dbReference type="InterPro" id="IPR051693">
    <property type="entry name" value="UPF0046_metallophosphoest"/>
</dbReference>
<evidence type="ECO:0000313" key="3">
    <source>
        <dbReference type="Proteomes" id="UP000601435"/>
    </source>
</evidence>
<dbReference type="InterPro" id="IPR004843">
    <property type="entry name" value="Calcineurin-like_PHP"/>
</dbReference>
<dbReference type="PANTHER" id="PTHR12905">
    <property type="entry name" value="METALLOPHOSPHOESTERASE"/>
    <property type="match status" value="1"/>
</dbReference>
<dbReference type="PANTHER" id="PTHR12905:SF0">
    <property type="entry name" value="CALCINEURIN-LIKE PHOSPHOESTERASE DOMAIN-CONTAINING PROTEIN"/>
    <property type="match status" value="1"/>
</dbReference>
<dbReference type="InterPro" id="IPR029052">
    <property type="entry name" value="Metallo-depent_PP-like"/>
</dbReference>
<accession>A0A812IUH4</accession>
<dbReference type="AlphaFoldDB" id="A0A812IUH4"/>
<dbReference type="InterPro" id="IPR003609">
    <property type="entry name" value="Pan_app"/>
</dbReference>
<dbReference type="SUPFAM" id="SSF50998">
    <property type="entry name" value="Quinoprotein alcohol dehydrogenase-like"/>
    <property type="match status" value="1"/>
</dbReference>
<dbReference type="InterPro" id="IPR011047">
    <property type="entry name" value="Quinoprotein_ADH-like_sf"/>
</dbReference>
<dbReference type="Gene3D" id="2.130.10.10">
    <property type="entry name" value="YVTN repeat-like/Quinoprotein amine dehydrogenase"/>
    <property type="match status" value="1"/>
</dbReference>
<evidence type="ECO:0000259" key="1">
    <source>
        <dbReference type="PROSITE" id="PS50948"/>
    </source>
</evidence>
<dbReference type="SUPFAM" id="SSF56300">
    <property type="entry name" value="Metallo-dependent phosphatases"/>
    <property type="match status" value="1"/>
</dbReference>
<dbReference type="PROSITE" id="PS50948">
    <property type="entry name" value="PAN"/>
    <property type="match status" value="1"/>
</dbReference>
<dbReference type="InterPro" id="IPR015943">
    <property type="entry name" value="WD40/YVTN_repeat-like_dom_sf"/>
</dbReference>
<gene>
    <name evidence="2" type="primary">Mpped2</name>
    <name evidence="2" type="ORF">SNEC2469_LOCUS835</name>
</gene>
<dbReference type="GO" id="GO:0016787">
    <property type="term" value="F:hydrolase activity"/>
    <property type="evidence" value="ECO:0007669"/>
    <property type="project" value="InterPro"/>
</dbReference>
<feature type="domain" description="Apple" evidence="1">
    <location>
        <begin position="245"/>
        <end position="316"/>
    </location>
</feature>
<evidence type="ECO:0000313" key="2">
    <source>
        <dbReference type="EMBL" id="CAE7184440.1"/>
    </source>
</evidence>
<dbReference type="Gene3D" id="3.60.21.10">
    <property type="match status" value="1"/>
</dbReference>
<dbReference type="EMBL" id="CAJNJA010005162">
    <property type="protein sequence ID" value="CAE7184440.1"/>
    <property type="molecule type" value="Genomic_DNA"/>
</dbReference>
<dbReference type="Pfam" id="PF00024">
    <property type="entry name" value="PAN_1"/>
    <property type="match status" value="1"/>
</dbReference>
<comment type="caution">
    <text evidence="2">The sequence shown here is derived from an EMBL/GenBank/DDBJ whole genome shotgun (WGS) entry which is preliminary data.</text>
</comment>
<keyword evidence="3" id="KW-1185">Reference proteome</keyword>
<name>A0A812IUH4_9DINO</name>
<dbReference type="Proteomes" id="UP000601435">
    <property type="component" value="Unassembled WGS sequence"/>
</dbReference>
<reference evidence="2" key="1">
    <citation type="submission" date="2021-02" db="EMBL/GenBank/DDBJ databases">
        <authorList>
            <person name="Dougan E. K."/>
            <person name="Rhodes N."/>
            <person name="Thang M."/>
            <person name="Chan C."/>
        </authorList>
    </citation>
    <scope>NUCLEOTIDE SEQUENCE</scope>
</reference>
<sequence>MAKEFPMPHADILLHTGDISDHGDDAEIADFNEWLGEIKHHYKYGVLMISGNHDWMSQLGRVQAWQTEPEVLLYPKHLQDKVPNARVLHHELVEVAGVRIFGSDWCPWFGYAAPGDWWNMEWTQARQRVFAAWKQQALRNGSRDPVPTLAAKPLNKGIYNAFWLKLVNMMIFPGAVMVAVWRCFVLLFVLPEFCTAVPTSGAAAAVSANCGTTLLAVRRSMTKALPAARTKVWEAVSSTPGSHACRGDSRTDNSKSYYEVTAGVGSLEACQSLCEERASDCKGIEYNPSGRCEVWMRSEGIATTSTPPAAWGEFQCLRFGWPVSMLSLVEGGEDRACRGESVTDNSADYYVLHDVKHLAGCKALCAAAPVCYGLEYGGGRRCEVWTRPIMATAVVSRSLCLRFEAPANEPTVMASYHPLSGECVDDNIAGVAALEESGEVLTCGSFPSATPHHAVAWLDRQSGALRRAVALSTAPSACQVLESGHVLVGSSVGLQCFSASGVKVWELSALQHVKGLSPARGGRVAALTENGTVAVVKESGSLLAHRRFGYDATTSVELFSDGRVVLGAFTNNWASNPVQIARVEIYSKDLQTRLTQTWGHFTAAELDAARNMADTRIYSLAISEDEAYVYAAGESAGGNTIFRYNGRDLVTKTARDTGTPMWMAKSAAHIGYVARIRSSDGEVEIGTFVAPILQSKNRLNTFRTRDGGLVHDARNAAVYLTGTSACCLADRETMTFAGQIVGGYAGSDASLVVFTEALDKRLLWTTFGADRNKGKPATLALSGRQLAIGVVMNGGTAITTEMSALRTPPDSEPCGTSTKPNKDAWVAVVPAAQLLPAS</sequence>